<reference evidence="3 4" key="1">
    <citation type="journal article" date="2020" name="Nature">
        <title>Six reference-quality genomes reveal evolution of bat adaptations.</title>
        <authorList>
            <person name="Jebb D."/>
            <person name="Huang Z."/>
            <person name="Pippel M."/>
            <person name="Hughes G.M."/>
            <person name="Lavrichenko K."/>
            <person name="Devanna P."/>
            <person name="Winkler S."/>
            <person name="Jermiin L.S."/>
            <person name="Skirmuntt E.C."/>
            <person name="Katzourakis A."/>
            <person name="Burkitt-Gray L."/>
            <person name="Ray D.A."/>
            <person name="Sullivan K.A.M."/>
            <person name="Roscito J.G."/>
            <person name="Kirilenko B.M."/>
            <person name="Davalos L.M."/>
            <person name="Corthals A.P."/>
            <person name="Power M.L."/>
            <person name="Jones G."/>
            <person name="Ransome R.D."/>
            <person name="Dechmann D.K.N."/>
            <person name="Locatelli A.G."/>
            <person name="Puechmaille S.J."/>
            <person name="Fedrigo O."/>
            <person name="Jarvis E.D."/>
            <person name="Hiller M."/>
            <person name="Vernes S.C."/>
            <person name="Myers E.W."/>
            <person name="Teeling E.C."/>
        </authorList>
    </citation>
    <scope>NUCLEOTIDE SEQUENCE [LARGE SCALE GENOMIC DNA]</scope>
    <source>
        <strain evidence="3">MMyoMyo1</strain>
        <tissue evidence="3">Flight muscle</tissue>
    </source>
</reference>
<proteinExistence type="predicted"/>
<sequence length="141" mass="14949">MLNAGAAPWWSVGSHRGSSAQPQARLTAASTEVVVGASPASSAALRISDCSLGLLLAGKWTSLEGSWAVRGMSDCQLRPASPGRRPKPEDGHPPRGSQTARGHRPREGPPQVNKFLCTGPLVYMCVCVCVCVCVYIYIYPI</sequence>
<keyword evidence="2" id="KW-0812">Transmembrane</keyword>
<organism evidence="3 4">
    <name type="scientific">Myotis myotis</name>
    <name type="common">Greater mouse-eared bat</name>
    <name type="synonym">Vespertilio myotis</name>
    <dbReference type="NCBI Taxonomy" id="51298"/>
    <lineage>
        <taxon>Eukaryota</taxon>
        <taxon>Metazoa</taxon>
        <taxon>Chordata</taxon>
        <taxon>Craniata</taxon>
        <taxon>Vertebrata</taxon>
        <taxon>Euteleostomi</taxon>
        <taxon>Mammalia</taxon>
        <taxon>Eutheria</taxon>
        <taxon>Laurasiatheria</taxon>
        <taxon>Chiroptera</taxon>
        <taxon>Yangochiroptera</taxon>
        <taxon>Vespertilionidae</taxon>
        <taxon>Myotis</taxon>
    </lineage>
</organism>
<gene>
    <name evidence="3" type="ORF">mMyoMyo1_008019</name>
</gene>
<accession>A0A7J8ALS2</accession>
<evidence type="ECO:0000256" key="1">
    <source>
        <dbReference type="SAM" id="MobiDB-lite"/>
    </source>
</evidence>
<dbReference type="Proteomes" id="UP000527355">
    <property type="component" value="Unassembled WGS sequence"/>
</dbReference>
<keyword evidence="2" id="KW-1133">Transmembrane helix</keyword>
<comment type="caution">
    <text evidence="3">The sequence shown here is derived from an EMBL/GenBank/DDBJ whole genome shotgun (WGS) entry which is preliminary data.</text>
</comment>
<evidence type="ECO:0000256" key="2">
    <source>
        <dbReference type="SAM" id="Phobius"/>
    </source>
</evidence>
<dbReference type="AlphaFoldDB" id="A0A7J8ALS2"/>
<evidence type="ECO:0000313" key="3">
    <source>
        <dbReference type="EMBL" id="KAF6387527.1"/>
    </source>
</evidence>
<protein>
    <submittedName>
        <fullName evidence="3">Uncharacterized protein</fullName>
    </submittedName>
</protein>
<name>A0A7J8ALS2_MYOMY</name>
<evidence type="ECO:0000313" key="4">
    <source>
        <dbReference type="Proteomes" id="UP000527355"/>
    </source>
</evidence>
<dbReference type="EMBL" id="JABWUV010000001">
    <property type="protein sequence ID" value="KAF6387527.1"/>
    <property type="molecule type" value="Genomic_DNA"/>
</dbReference>
<keyword evidence="2" id="KW-0472">Membrane</keyword>
<feature type="transmembrane region" description="Helical" evidence="2">
    <location>
        <begin position="121"/>
        <end position="139"/>
    </location>
</feature>
<feature type="region of interest" description="Disordered" evidence="1">
    <location>
        <begin position="74"/>
        <end position="109"/>
    </location>
</feature>
<keyword evidence="4" id="KW-1185">Reference proteome</keyword>